<dbReference type="Gene3D" id="3.40.1800.10">
    <property type="entry name" value="His-Me finger endonucleases"/>
    <property type="match status" value="1"/>
</dbReference>
<dbReference type="InterPro" id="IPR004211">
    <property type="entry name" value="Endonuclease_7"/>
</dbReference>
<accession>A0ABU6FFE9</accession>
<dbReference type="SUPFAM" id="SSF54060">
    <property type="entry name" value="His-Me finger endonucleases"/>
    <property type="match status" value="1"/>
</dbReference>
<comment type="caution">
    <text evidence="1">The sequence shown here is derived from an EMBL/GenBank/DDBJ whole genome shotgun (WGS) entry which is preliminary data.</text>
</comment>
<dbReference type="InterPro" id="IPR038563">
    <property type="entry name" value="Endonuclease_7_sf"/>
</dbReference>
<keyword evidence="2" id="KW-1185">Reference proteome</keyword>
<protein>
    <submittedName>
        <fullName evidence="1">Endonuclease VII domain-containing protein</fullName>
    </submittedName>
</protein>
<dbReference type="Proteomes" id="UP001354931">
    <property type="component" value="Unassembled WGS sequence"/>
</dbReference>
<evidence type="ECO:0000313" key="1">
    <source>
        <dbReference type="EMBL" id="MEB8342574.1"/>
    </source>
</evidence>
<organism evidence="1 2">
    <name type="scientific">Streptomyces endophyticus</name>
    <dbReference type="NCBI Taxonomy" id="714166"/>
    <lineage>
        <taxon>Bacteria</taxon>
        <taxon>Bacillati</taxon>
        <taxon>Actinomycetota</taxon>
        <taxon>Actinomycetes</taxon>
        <taxon>Kitasatosporales</taxon>
        <taxon>Streptomycetaceae</taxon>
        <taxon>Streptomyces</taxon>
    </lineage>
</organism>
<keyword evidence="1" id="KW-0378">Hydrolase</keyword>
<keyword evidence="1" id="KW-0255">Endonuclease</keyword>
<dbReference type="InterPro" id="IPR044925">
    <property type="entry name" value="His-Me_finger_sf"/>
</dbReference>
<keyword evidence="1" id="KW-0540">Nuclease</keyword>
<proteinExistence type="predicted"/>
<sequence>MRRMSKLCESGDGKPATRMGGTRCQACYRYHRKHGTFVRAGSRPPISIEMVLQNVSATESGCLVWQGMTDKDGRPLYYDGDRYAAGENPLVYVQRWMFERYSRKPLVAGQTVTHDCENKKLCVHHAHAILWRDLGSGAFMSRGDGRGVDGVAPAGRCANGHDFDDNNIPYVNPTSGVRSCRRCTRDSKLRARGIDPDSAPYVPYRKGSTHCRAGHEYAVYGFKNRGEGRVCNECVRIKSAKGNLKKGYGLTFEDVARMLHEQDNACATCLTVFTEADPDDFRMGDANVDHCHDRGLTRGLLCMDCNIALGKVKDNPDTLRRMINYLSGRESMPATSRAETCPSTMR</sequence>
<dbReference type="Pfam" id="PF02945">
    <property type="entry name" value="Endonuclease_7"/>
    <property type="match status" value="1"/>
</dbReference>
<dbReference type="EMBL" id="JAOZYC010000166">
    <property type="protein sequence ID" value="MEB8342574.1"/>
    <property type="molecule type" value="Genomic_DNA"/>
</dbReference>
<gene>
    <name evidence="1" type="ORF">OKJ99_34275</name>
</gene>
<dbReference type="GO" id="GO:0004519">
    <property type="term" value="F:endonuclease activity"/>
    <property type="evidence" value="ECO:0007669"/>
    <property type="project" value="UniProtKB-KW"/>
</dbReference>
<reference evidence="1 2" key="1">
    <citation type="submission" date="2022-10" db="EMBL/GenBank/DDBJ databases">
        <authorList>
            <person name="Xie J."/>
            <person name="Shen N."/>
        </authorList>
    </citation>
    <scope>NUCLEOTIDE SEQUENCE [LARGE SCALE GENOMIC DNA]</scope>
    <source>
        <strain evidence="1 2">YIM65594</strain>
    </source>
</reference>
<name>A0ABU6FFE9_9ACTN</name>
<evidence type="ECO:0000313" key="2">
    <source>
        <dbReference type="Proteomes" id="UP001354931"/>
    </source>
</evidence>